<name>A0AAD3G4L1_FRATT</name>
<gene>
    <name evidence="1" type="ORF">P250_02981</name>
</gene>
<proteinExistence type="predicted"/>
<protein>
    <submittedName>
        <fullName evidence="1">Uncharacterized protein</fullName>
    </submittedName>
</protein>
<dbReference type="Proteomes" id="UP000023806">
    <property type="component" value="Unassembled WGS sequence"/>
</dbReference>
<sequence>MTDYPLLTVPKAISTNDLFLELTEKINKISTEQLNNQIIAGVKDSNNAVIPNGNAVYIYQTADKPYDQISFYYHQANQNLKK</sequence>
<dbReference type="EMBL" id="JIDS01000002">
    <property type="protein sequence ID" value="EZK38217.1"/>
    <property type="molecule type" value="Genomic_DNA"/>
</dbReference>
<organism evidence="1 2">
    <name type="scientific">Francisella tularensis subsp. tularensis str. SCHU S4 substr. FSC237</name>
    <dbReference type="NCBI Taxonomy" id="1341660"/>
    <lineage>
        <taxon>Bacteria</taxon>
        <taxon>Pseudomonadati</taxon>
        <taxon>Pseudomonadota</taxon>
        <taxon>Gammaproteobacteria</taxon>
        <taxon>Thiotrichales</taxon>
        <taxon>Francisellaceae</taxon>
        <taxon>Francisella</taxon>
    </lineage>
</organism>
<evidence type="ECO:0000313" key="1">
    <source>
        <dbReference type="EMBL" id="EZK38217.1"/>
    </source>
</evidence>
<reference evidence="1 2" key="1">
    <citation type="submission" date="2014-03" db="EMBL/GenBank/DDBJ databases">
        <title>The Genome Sequence of Francisella tularensis subsp. tularensis str. SCHU S4 substr. FSC043.</title>
        <authorList>
            <consortium name="The Broad Institute Genomics Platform"/>
            <consortium name="The Broad Institute Genome Sequencing Center for Infectious Disease"/>
            <person name="Chapman S.B."/>
            <person name="Guina T."/>
            <person name="Gelhaus C."/>
            <person name="Comer J."/>
            <person name="Sellati T."/>
            <person name="Sjostedt A."/>
            <person name="Young S.K."/>
            <person name="Zeng Q."/>
            <person name="Gargeya S."/>
            <person name="Abouelleil A."/>
            <person name="Alvarado L."/>
            <person name="Chapman S.B."/>
            <person name="Gainer-Dewar J."/>
            <person name="Goldberg J."/>
            <person name="Griggs A."/>
            <person name="Gujja S."/>
            <person name="Hansen M."/>
            <person name="Howarth C."/>
            <person name="Imamovic A."/>
            <person name="Larimer J."/>
            <person name="Murphy C."/>
            <person name="Naylor J."/>
            <person name="Pearson M."/>
            <person name="Poon T.W."/>
            <person name="Priest M."/>
            <person name="Roberts A."/>
            <person name="Saif S."/>
            <person name="Shea T."/>
            <person name="Sykes S."/>
            <person name="Wortman J."/>
            <person name="Nusbaum C."/>
            <person name="Birren B."/>
        </authorList>
    </citation>
    <scope>NUCLEOTIDE SEQUENCE [LARGE SCALE GENOMIC DNA]</scope>
    <source>
        <strain evidence="1 2">Schu S4</strain>
    </source>
</reference>
<dbReference type="AlphaFoldDB" id="A0AAD3G4L1"/>
<accession>A0AAD3G4L1</accession>
<comment type="caution">
    <text evidence="1">The sequence shown here is derived from an EMBL/GenBank/DDBJ whole genome shotgun (WGS) entry which is preliminary data.</text>
</comment>
<evidence type="ECO:0000313" key="2">
    <source>
        <dbReference type="Proteomes" id="UP000023806"/>
    </source>
</evidence>